<comment type="caution">
    <text evidence="7">The sequence shown here is derived from an EMBL/GenBank/DDBJ whole genome shotgun (WGS) entry which is preliminary data.</text>
</comment>
<feature type="domain" description="Chaplin" evidence="6">
    <location>
        <begin position="199"/>
        <end position="239"/>
    </location>
</feature>
<keyword evidence="1" id="KW-0134">Cell wall</keyword>
<evidence type="ECO:0000256" key="2">
    <source>
        <dbReference type="ARBA" id="ARBA00022889"/>
    </source>
</evidence>
<protein>
    <recommendedName>
        <fullName evidence="6">Chaplin domain-containing protein</fullName>
    </recommendedName>
</protein>
<evidence type="ECO:0000313" key="8">
    <source>
        <dbReference type="Proteomes" id="UP000572680"/>
    </source>
</evidence>
<feature type="domain" description="Chaplin" evidence="6">
    <location>
        <begin position="37"/>
        <end position="77"/>
    </location>
</feature>
<proteinExistence type="predicted"/>
<name>A0A7W3LLB1_ACTNM</name>
<dbReference type="AlphaFoldDB" id="A0A7W3LLB1"/>
<gene>
    <name evidence="7" type="ORF">HNR61_001864</name>
</gene>
<sequence length="462" mass="45908">MHMWVKHTSRAALVAAGAVVIGSTTASLAAADITNGNLSVLGGNQLNAPVSAPVNISGNSAGVLGSANSSTLGSTHVTNVGHGDGMKSSGKLSVGGGNQLRAPISAPINVCGNSLGIAAAVKAACHGSATVTNHGVGDGMKTSGKYSVLGGNQAYAPVSAPVNVCGNAAAVVGTASALCKGSSHVDNEGVGDGMKTSGKVSVLGGNQAYAPVSAPVNVCGNAAAVVGTAKAVCKGAATVTNSTIGAPRPWGPSGSEVSSPPLPLTKAPQPAPKAPQPALKAKPPAPKVQQSQVKAPKPAPKAKQSAVKAPLSAVKAPLPSTKRSPLPSTRRLESTTQSTADTTRALPTPAKGMQVDKLVTKTKDRLVANAKGRLLGSAKGRLLGKLGVRERAGAALPSTRRMALRGGEEEAMMKPAELLRSLAKRIGVPVPEEAAPGREPAGRPRLPINGLPGMKVGGEEIL</sequence>
<dbReference type="InterPro" id="IPR005528">
    <property type="entry name" value="ChpA-H"/>
</dbReference>
<evidence type="ECO:0000256" key="4">
    <source>
        <dbReference type="SAM" id="MobiDB-lite"/>
    </source>
</evidence>
<keyword evidence="1" id="KW-0964">Secreted</keyword>
<accession>A0A7W3LLB1</accession>
<dbReference type="Proteomes" id="UP000572680">
    <property type="component" value="Unassembled WGS sequence"/>
</dbReference>
<reference evidence="7 8" key="1">
    <citation type="submission" date="2020-08" db="EMBL/GenBank/DDBJ databases">
        <title>Genomic Encyclopedia of Type Strains, Phase IV (KMG-IV): sequencing the most valuable type-strain genomes for metagenomic binning, comparative biology and taxonomic classification.</title>
        <authorList>
            <person name="Goeker M."/>
        </authorList>
    </citation>
    <scope>NUCLEOTIDE SEQUENCE [LARGE SCALE GENOMIC DNA]</scope>
    <source>
        <strain evidence="7 8">DSM 44197</strain>
    </source>
</reference>
<feature type="domain" description="Chaplin" evidence="6">
    <location>
        <begin position="145"/>
        <end position="185"/>
    </location>
</feature>
<feature type="compositionally biased region" description="Low complexity" evidence="4">
    <location>
        <begin position="276"/>
        <end position="310"/>
    </location>
</feature>
<feature type="signal peptide" evidence="5">
    <location>
        <begin position="1"/>
        <end position="29"/>
    </location>
</feature>
<organism evidence="7 8">
    <name type="scientific">Actinomadura namibiensis</name>
    <dbReference type="NCBI Taxonomy" id="182080"/>
    <lineage>
        <taxon>Bacteria</taxon>
        <taxon>Bacillati</taxon>
        <taxon>Actinomycetota</taxon>
        <taxon>Actinomycetes</taxon>
        <taxon>Streptosporangiales</taxon>
        <taxon>Thermomonosporaceae</taxon>
        <taxon>Actinomadura</taxon>
    </lineage>
</organism>
<dbReference type="GO" id="GO:0007155">
    <property type="term" value="P:cell adhesion"/>
    <property type="evidence" value="ECO:0007669"/>
    <property type="project" value="UniProtKB-KW"/>
</dbReference>
<keyword evidence="3" id="KW-0034">Amyloid</keyword>
<evidence type="ECO:0000313" key="7">
    <source>
        <dbReference type="EMBL" id="MBA8950251.1"/>
    </source>
</evidence>
<dbReference type="Pfam" id="PF03777">
    <property type="entry name" value="ChpA-C"/>
    <property type="match status" value="4"/>
</dbReference>
<dbReference type="EMBL" id="JACJIA010000002">
    <property type="protein sequence ID" value="MBA8950251.1"/>
    <property type="molecule type" value="Genomic_DNA"/>
</dbReference>
<evidence type="ECO:0000259" key="6">
    <source>
        <dbReference type="PROSITE" id="PS51884"/>
    </source>
</evidence>
<keyword evidence="8" id="KW-1185">Reference proteome</keyword>
<dbReference type="PROSITE" id="PS51884">
    <property type="entry name" value="CHAPLIN"/>
    <property type="match status" value="4"/>
</dbReference>
<evidence type="ECO:0000256" key="3">
    <source>
        <dbReference type="ARBA" id="ARBA00023087"/>
    </source>
</evidence>
<keyword evidence="2" id="KW-0130">Cell adhesion</keyword>
<evidence type="ECO:0000256" key="5">
    <source>
        <dbReference type="SAM" id="SignalP"/>
    </source>
</evidence>
<evidence type="ECO:0000256" key="1">
    <source>
        <dbReference type="ARBA" id="ARBA00022512"/>
    </source>
</evidence>
<keyword evidence="5" id="KW-0732">Signal</keyword>
<feature type="region of interest" description="Disordered" evidence="4">
    <location>
        <begin position="241"/>
        <end position="348"/>
    </location>
</feature>
<feature type="region of interest" description="Disordered" evidence="4">
    <location>
        <begin position="431"/>
        <end position="462"/>
    </location>
</feature>
<feature type="domain" description="Chaplin" evidence="6">
    <location>
        <begin position="91"/>
        <end position="131"/>
    </location>
</feature>
<feature type="chain" id="PRO_5038691665" description="Chaplin domain-containing protein" evidence="5">
    <location>
        <begin position="30"/>
        <end position="462"/>
    </location>
</feature>